<protein>
    <submittedName>
        <fullName evidence="1">Uncharacterized protein</fullName>
    </submittedName>
</protein>
<evidence type="ECO:0000313" key="1">
    <source>
        <dbReference type="EMBL" id="GHA86195.1"/>
    </source>
</evidence>
<sequence>MSFDISGTNAWQAVTFTNNTASRIPIYGLAWNGPFDFNYRCGADGNSLDPYGKCTLWVYMKENAGTPAGYHAGEVAFRVATGNIEVDLAGFVYSLFPKTGTKNLVDSLTTLGLPAASVDRLRPPAVTAKKYIWDAYASNDKNACAYVRTFIDRAEQEAAANRITDWEALVLIKQAQEVLTQVRCCNR</sequence>
<dbReference type="EMBL" id="BMYD01000004">
    <property type="protein sequence ID" value="GHA86195.1"/>
    <property type="molecule type" value="Genomic_DNA"/>
</dbReference>
<evidence type="ECO:0000313" key="2">
    <source>
        <dbReference type="Proteomes" id="UP000646426"/>
    </source>
</evidence>
<proteinExistence type="predicted"/>
<accession>A0A918W9S2</accession>
<name>A0A918W9S2_9GAMM</name>
<reference evidence="1" key="1">
    <citation type="journal article" date="2014" name="Int. J. Syst. Evol. Microbiol.">
        <title>Complete genome sequence of Corynebacterium casei LMG S-19264T (=DSM 44701T), isolated from a smear-ripened cheese.</title>
        <authorList>
            <consortium name="US DOE Joint Genome Institute (JGI-PGF)"/>
            <person name="Walter F."/>
            <person name="Albersmeier A."/>
            <person name="Kalinowski J."/>
            <person name="Ruckert C."/>
        </authorList>
    </citation>
    <scope>NUCLEOTIDE SEQUENCE</scope>
    <source>
        <strain evidence="1">KCTC 23077</strain>
    </source>
</reference>
<dbReference type="AlphaFoldDB" id="A0A918W9S2"/>
<keyword evidence="2" id="KW-1185">Reference proteome</keyword>
<dbReference type="Proteomes" id="UP000646426">
    <property type="component" value="Unassembled WGS sequence"/>
</dbReference>
<comment type="caution">
    <text evidence="1">The sequence shown here is derived from an EMBL/GenBank/DDBJ whole genome shotgun (WGS) entry which is preliminary data.</text>
</comment>
<organism evidence="1 2">
    <name type="scientific">Cognatilysobacter bugurensis</name>
    <dbReference type="NCBI Taxonomy" id="543356"/>
    <lineage>
        <taxon>Bacteria</taxon>
        <taxon>Pseudomonadati</taxon>
        <taxon>Pseudomonadota</taxon>
        <taxon>Gammaproteobacteria</taxon>
        <taxon>Lysobacterales</taxon>
        <taxon>Lysobacteraceae</taxon>
        <taxon>Cognatilysobacter</taxon>
    </lineage>
</organism>
<gene>
    <name evidence="1" type="ORF">GCM10007067_25310</name>
</gene>
<reference evidence="1" key="2">
    <citation type="submission" date="2020-09" db="EMBL/GenBank/DDBJ databases">
        <authorList>
            <person name="Sun Q."/>
            <person name="Kim S."/>
        </authorList>
    </citation>
    <scope>NUCLEOTIDE SEQUENCE</scope>
    <source>
        <strain evidence="1">KCTC 23077</strain>
    </source>
</reference>